<feature type="domain" description="KaiC-like" evidence="3">
    <location>
        <begin position="10"/>
        <end position="229"/>
    </location>
</feature>
<dbReference type="PANTHER" id="PTHR43637:SF3">
    <property type="entry name" value="FLAGELLA-RELATED PROTEIN H-RELATED"/>
    <property type="match status" value="1"/>
</dbReference>
<dbReference type="Pfam" id="PF06745">
    <property type="entry name" value="ATPase"/>
    <property type="match status" value="1"/>
</dbReference>
<evidence type="ECO:0000256" key="1">
    <source>
        <dbReference type="ARBA" id="ARBA00022741"/>
    </source>
</evidence>
<protein>
    <recommendedName>
        <fullName evidence="3">KaiC-like domain-containing protein</fullName>
    </recommendedName>
</protein>
<keyword evidence="2" id="KW-0067">ATP-binding</keyword>
<reference evidence="4" key="1">
    <citation type="submission" date="2018-05" db="EMBL/GenBank/DDBJ databases">
        <authorList>
            <person name="Lanie J.A."/>
            <person name="Ng W.-L."/>
            <person name="Kazmierczak K.M."/>
            <person name="Andrzejewski T.M."/>
            <person name="Davidsen T.M."/>
            <person name="Wayne K.J."/>
            <person name="Tettelin H."/>
            <person name="Glass J.I."/>
            <person name="Rusch D."/>
            <person name="Podicherti R."/>
            <person name="Tsui H.-C.T."/>
            <person name="Winkler M.E."/>
        </authorList>
    </citation>
    <scope>NUCLEOTIDE SEQUENCE</scope>
</reference>
<proteinExistence type="predicted"/>
<accession>A0A381SKV1</accession>
<keyword evidence="1" id="KW-0547">Nucleotide-binding</keyword>
<name>A0A381SKV1_9ZZZZ</name>
<gene>
    <name evidence="4" type="ORF">METZ01_LOCUS57536</name>
</gene>
<evidence type="ECO:0000313" key="4">
    <source>
        <dbReference type="EMBL" id="SVA04682.1"/>
    </source>
</evidence>
<dbReference type="SUPFAM" id="SSF52540">
    <property type="entry name" value="P-loop containing nucleoside triphosphate hydrolases"/>
    <property type="match status" value="1"/>
</dbReference>
<organism evidence="4">
    <name type="scientific">marine metagenome</name>
    <dbReference type="NCBI Taxonomy" id="408172"/>
    <lineage>
        <taxon>unclassified sequences</taxon>
        <taxon>metagenomes</taxon>
        <taxon>ecological metagenomes</taxon>
    </lineage>
</organism>
<dbReference type="EMBL" id="UINC01003252">
    <property type="protein sequence ID" value="SVA04682.1"/>
    <property type="molecule type" value="Genomic_DNA"/>
</dbReference>
<dbReference type="GO" id="GO:0005524">
    <property type="term" value="F:ATP binding"/>
    <property type="evidence" value="ECO:0007669"/>
    <property type="project" value="UniProtKB-KW"/>
</dbReference>
<dbReference type="PANTHER" id="PTHR43637">
    <property type="entry name" value="UPF0273 PROTEIN TM_0370"/>
    <property type="match status" value="1"/>
</dbReference>
<dbReference type="InterPro" id="IPR027417">
    <property type="entry name" value="P-loop_NTPase"/>
</dbReference>
<dbReference type="NCBIfam" id="NF004723">
    <property type="entry name" value="PRK06067.1"/>
    <property type="match status" value="1"/>
</dbReference>
<dbReference type="Gene3D" id="3.40.50.300">
    <property type="entry name" value="P-loop containing nucleotide triphosphate hydrolases"/>
    <property type="match status" value="1"/>
</dbReference>
<evidence type="ECO:0000259" key="3">
    <source>
        <dbReference type="Pfam" id="PF06745"/>
    </source>
</evidence>
<dbReference type="AlphaFoldDB" id="A0A381SKV1"/>
<evidence type="ECO:0000256" key="2">
    <source>
        <dbReference type="ARBA" id="ARBA00022840"/>
    </source>
</evidence>
<sequence>MTTEEASVITTGSNEIDRRLGGGIPFNTVMLIEGQDASGKSTFAQQLLWGTLNSGHKATIYTTEQNVHALLRQMESLGQDATDYFLLNDLQIFPLTSTAGNEDPDLFFKLLSDHIRQQDSSRMIVIDSLTTFVSRAGGEQIQDFFNEMKNVCERGQVIACTVHENAFDEDFLLRVRSICDAYIRLQVRASGTNLVKTMEVAKIRGADMRTGNILGFEVEPGMGIRIVPISRAQA</sequence>
<dbReference type="InterPro" id="IPR014774">
    <property type="entry name" value="KaiC-like_dom"/>
</dbReference>